<reference evidence="17" key="1">
    <citation type="journal article" date="2019" name="Int. J. Syst. Evol. Microbiol.">
        <title>The Global Catalogue of Microorganisms (GCM) 10K type strain sequencing project: providing services to taxonomists for standard genome sequencing and annotation.</title>
        <authorList>
            <consortium name="The Broad Institute Genomics Platform"/>
            <consortium name="The Broad Institute Genome Sequencing Center for Infectious Disease"/>
            <person name="Wu L."/>
            <person name="Ma J."/>
        </authorList>
    </citation>
    <scope>NUCLEOTIDE SEQUENCE [LARGE SCALE GENOMIC DNA]</scope>
    <source>
        <strain evidence="17">CGMCC 4.7405</strain>
    </source>
</reference>
<keyword evidence="7" id="KW-0285">Flavoprotein</keyword>
<dbReference type="InterPro" id="IPR023753">
    <property type="entry name" value="FAD/NAD-binding_dom"/>
</dbReference>
<keyword evidence="6" id="KW-0349">Heme</keyword>
<dbReference type="RefSeq" id="WP_382367242.1">
    <property type="nucleotide sequence ID" value="NZ_JBHRZI010000003.1"/>
</dbReference>
<dbReference type="InterPro" id="IPR041854">
    <property type="entry name" value="BFD-like_2Fe2S-bd_dom_sf"/>
</dbReference>
<accession>A0ABV8BJA4</accession>
<dbReference type="PANTHER" id="PTHR43809">
    <property type="entry name" value="NITRITE REDUCTASE (NADH) LARGE SUBUNIT"/>
    <property type="match status" value="1"/>
</dbReference>
<sequence>MRRVVIVGYGMAGARLADELRRRDQDISITIIGAEPHAAYNRVLLSTVVAGTMTPESTRLHDDKWAADHNVDLRLGYEVVEIDRASRTVTIECTRGAFVLSERTRGPRVPQEETGDSRVTVPYDALVLATGSTPWVPPAEGLVEDGQLAAGVVAFRTLDDCSEIEAKAHKGAPVVVLGGGLLGIEAARGLAGRGCLVTVVHPVGHLMERQLDPGAGGVLARTLGQLGIEFRLNSFASKYLPGDGLVLDDGTHVPAELVVVSAGVRAETSLAVKAGLEVDRGIVVDDQLRTSDPRVHAIGDCAQHPGTVSGLVQPAWDQAAVLADRLTGANPASRYRGTSVVTRLKARDVDLAALGDVHTDVDCPDSEVLCFQEPSRGRYAKLVLRDDRVTGAIVLGAPDAAATITQLYDRGIPAPTDRLALLLGRALPAEAASPADLPSSAVICRCNTVSKGQIVSAWRSGAESLPQLAEATRATTGCGGCKDAVCGLLDWLGASQPASA</sequence>
<proteinExistence type="inferred from homology"/>
<dbReference type="Gene3D" id="3.50.50.60">
    <property type="entry name" value="FAD/NAD(P)-binding domain"/>
    <property type="match status" value="2"/>
</dbReference>
<dbReference type="InterPro" id="IPR016156">
    <property type="entry name" value="FAD/NAD-linked_Rdtase_dimer_sf"/>
</dbReference>
<keyword evidence="12" id="KW-0411">Iron-sulfur</keyword>
<dbReference type="Gene3D" id="3.30.390.30">
    <property type="match status" value="1"/>
</dbReference>
<feature type="domain" description="FAD/NAD(P)-binding" evidence="14">
    <location>
        <begin position="3"/>
        <end position="318"/>
    </location>
</feature>
<comment type="cofactor">
    <cofactor evidence="2">
        <name>[4Fe-4S] cluster</name>
        <dbReference type="ChEBI" id="CHEBI:49883"/>
    </cofactor>
</comment>
<comment type="cofactor">
    <cofactor evidence="3">
        <name>FAD</name>
        <dbReference type="ChEBI" id="CHEBI:57692"/>
    </cofactor>
</comment>
<dbReference type="Gene3D" id="1.10.10.1100">
    <property type="entry name" value="BFD-like [2Fe-2S]-binding domain"/>
    <property type="match status" value="1"/>
</dbReference>
<dbReference type="PANTHER" id="PTHR43809:SF1">
    <property type="entry name" value="NITRITE REDUCTASE (NADH) LARGE SUBUNIT"/>
    <property type="match status" value="1"/>
</dbReference>
<evidence type="ECO:0000313" key="17">
    <source>
        <dbReference type="Proteomes" id="UP001595690"/>
    </source>
</evidence>
<dbReference type="SUPFAM" id="SSF51905">
    <property type="entry name" value="FAD/NAD(P)-binding domain"/>
    <property type="match status" value="2"/>
</dbReference>
<feature type="domain" description="BFD-like [2Fe-2S]-binding" evidence="13">
    <location>
        <begin position="442"/>
        <end position="490"/>
    </location>
</feature>
<dbReference type="Pfam" id="PF04324">
    <property type="entry name" value="Fer2_BFD"/>
    <property type="match status" value="1"/>
</dbReference>
<comment type="pathway">
    <text evidence="4">Nitrogen metabolism; nitrate reduction (assimilation).</text>
</comment>
<comment type="caution">
    <text evidence="16">The sequence shown here is derived from an EMBL/GenBank/DDBJ whole genome shotgun (WGS) entry which is preliminary data.</text>
</comment>
<evidence type="ECO:0000256" key="7">
    <source>
        <dbReference type="ARBA" id="ARBA00022630"/>
    </source>
</evidence>
<dbReference type="InterPro" id="IPR036188">
    <property type="entry name" value="FAD/NAD-bd_sf"/>
</dbReference>
<evidence type="ECO:0000313" key="16">
    <source>
        <dbReference type="EMBL" id="MFC3890050.1"/>
    </source>
</evidence>
<comment type="cofactor">
    <cofactor evidence="1">
        <name>siroheme</name>
        <dbReference type="ChEBI" id="CHEBI:60052"/>
    </cofactor>
</comment>
<dbReference type="PRINTS" id="PR00469">
    <property type="entry name" value="PNDRDTASEII"/>
</dbReference>
<evidence type="ECO:0000256" key="11">
    <source>
        <dbReference type="ARBA" id="ARBA00023004"/>
    </source>
</evidence>
<evidence type="ECO:0000256" key="9">
    <source>
        <dbReference type="ARBA" id="ARBA00022827"/>
    </source>
</evidence>
<protein>
    <submittedName>
        <fullName evidence="16">FAD-dependent oxidoreductase</fullName>
    </submittedName>
</protein>
<evidence type="ECO:0000256" key="2">
    <source>
        <dbReference type="ARBA" id="ARBA00001966"/>
    </source>
</evidence>
<keyword evidence="10" id="KW-0560">Oxidoreductase</keyword>
<evidence type="ECO:0000256" key="8">
    <source>
        <dbReference type="ARBA" id="ARBA00022723"/>
    </source>
</evidence>
<dbReference type="PRINTS" id="PR00368">
    <property type="entry name" value="FADPNR"/>
</dbReference>
<evidence type="ECO:0000259" key="14">
    <source>
        <dbReference type="Pfam" id="PF07992"/>
    </source>
</evidence>
<evidence type="ECO:0000256" key="3">
    <source>
        <dbReference type="ARBA" id="ARBA00001974"/>
    </source>
</evidence>
<keyword evidence="11" id="KW-0408">Iron</keyword>
<evidence type="ECO:0000256" key="12">
    <source>
        <dbReference type="ARBA" id="ARBA00023014"/>
    </source>
</evidence>
<dbReference type="InterPro" id="IPR007419">
    <property type="entry name" value="BFD-like_2Fe2S-bd_dom"/>
</dbReference>
<dbReference type="Proteomes" id="UP001595690">
    <property type="component" value="Unassembled WGS sequence"/>
</dbReference>
<evidence type="ECO:0000256" key="4">
    <source>
        <dbReference type="ARBA" id="ARBA00005096"/>
    </source>
</evidence>
<evidence type="ECO:0000256" key="5">
    <source>
        <dbReference type="ARBA" id="ARBA00010429"/>
    </source>
</evidence>
<keyword evidence="17" id="KW-1185">Reference proteome</keyword>
<dbReference type="Pfam" id="PF07992">
    <property type="entry name" value="Pyr_redox_2"/>
    <property type="match status" value="1"/>
</dbReference>
<feature type="domain" description="NADH-rubredoxin oxidoreductase C-terminal" evidence="15">
    <location>
        <begin position="341"/>
        <end position="407"/>
    </location>
</feature>
<gene>
    <name evidence="16" type="ORF">ACFOWZ_01075</name>
</gene>
<keyword evidence="8" id="KW-0479">Metal-binding</keyword>
<evidence type="ECO:0000259" key="15">
    <source>
        <dbReference type="Pfam" id="PF18267"/>
    </source>
</evidence>
<dbReference type="EMBL" id="JBHRZI010000003">
    <property type="protein sequence ID" value="MFC3890050.1"/>
    <property type="molecule type" value="Genomic_DNA"/>
</dbReference>
<comment type="similarity">
    <text evidence="5">Belongs to the nitrite and sulfite reductase 4Fe-4S domain family.</text>
</comment>
<dbReference type="InterPro" id="IPR052034">
    <property type="entry name" value="NasD-like"/>
</dbReference>
<organism evidence="16 17">
    <name type="scientific">Lentzea rhizosphaerae</name>
    <dbReference type="NCBI Taxonomy" id="2041025"/>
    <lineage>
        <taxon>Bacteria</taxon>
        <taxon>Bacillati</taxon>
        <taxon>Actinomycetota</taxon>
        <taxon>Actinomycetes</taxon>
        <taxon>Pseudonocardiales</taxon>
        <taxon>Pseudonocardiaceae</taxon>
        <taxon>Lentzea</taxon>
    </lineage>
</organism>
<dbReference type="Pfam" id="PF18267">
    <property type="entry name" value="Rubredoxin_C"/>
    <property type="match status" value="1"/>
</dbReference>
<evidence type="ECO:0000256" key="6">
    <source>
        <dbReference type="ARBA" id="ARBA00022617"/>
    </source>
</evidence>
<keyword evidence="9" id="KW-0274">FAD</keyword>
<evidence type="ECO:0000256" key="1">
    <source>
        <dbReference type="ARBA" id="ARBA00001929"/>
    </source>
</evidence>
<name>A0ABV8BJA4_9PSEU</name>
<evidence type="ECO:0000256" key="10">
    <source>
        <dbReference type="ARBA" id="ARBA00023002"/>
    </source>
</evidence>
<evidence type="ECO:0000259" key="13">
    <source>
        <dbReference type="Pfam" id="PF04324"/>
    </source>
</evidence>
<dbReference type="InterPro" id="IPR041575">
    <property type="entry name" value="Rubredoxin_C"/>
</dbReference>